<keyword evidence="2 4" id="KW-0863">Zinc-finger</keyword>
<dbReference type="InterPro" id="IPR017907">
    <property type="entry name" value="Znf_RING_CS"/>
</dbReference>
<feature type="domain" description="RING-type" evidence="6">
    <location>
        <begin position="18"/>
        <end position="44"/>
    </location>
</feature>
<evidence type="ECO:0000256" key="3">
    <source>
        <dbReference type="ARBA" id="ARBA00022833"/>
    </source>
</evidence>
<dbReference type="PANTHER" id="PTHR25462">
    <property type="entry name" value="BONUS, ISOFORM C-RELATED"/>
    <property type="match status" value="1"/>
</dbReference>
<organism evidence="7 8">
    <name type="scientific">Littorina saxatilis</name>
    <dbReference type="NCBI Taxonomy" id="31220"/>
    <lineage>
        <taxon>Eukaryota</taxon>
        <taxon>Metazoa</taxon>
        <taxon>Spiralia</taxon>
        <taxon>Lophotrochozoa</taxon>
        <taxon>Mollusca</taxon>
        <taxon>Gastropoda</taxon>
        <taxon>Caenogastropoda</taxon>
        <taxon>Littorinimorpha</taxon>
        <taxon>Littorinoidea</taxon>
        <taxon>Littorinidae</taxon>
        <taxon>Littorina</taxon>
    </lineage>
</organism>
<dbReference type="Gene3D" id="3.30.40.10">
    <property type="entry name" value="Zinc/RING finger domain, C3HC4 (zinc finger)"/>
    <property type="match status" value="1"/>
</dbReference>
<dbReference type="PROSITE" id="PS00518">
    <property type="entry name" value="ZF_RING_1"/>
    <property type="match status" value="1"/>
</dbReference>
<evidence type="ECO:0000256" key="1">
    <source>
        <dbReference type="ARBA" id="ARBA00022723"/>
    </source>
</evidence>
<feature type="region of interest" description="Disordered" evidence="5">
    <location>
        <begin position="54"/>
        <end position="102"/>
    </location>
</feature>
<dbReference type="InterPro" id="IPR001841">
    <property type="entry name" value="Znf_RING"/>
</dbReference>
<sequence>MATGGASTRKEEDFRHTCGLCMEPYRGRTPKILPCFHTFCLPCLTALHASVTKATPGNPPEDGNRLPEGEEAQSETNTDDNEKKTQETPDSKGEPDDVNTSGHDARKAVLLCPMCRAPVPVPDGGVADLQVRNAFILDFCFHETCLPRDYWLQTHYTAE</sequence>
<dbReference type="PANTHER" id="PTHR25462:SF296">
    <property type="entry name" value="MEIOTIC P26, ISOFORM F"/>
    <property type="match status" value="1"/>
</dbReference>
<dbReference type="PROSITE" id="PS50089">
    <property type="entry name" value="ZF_RING_2"/>
    <property type="match status" value="1"/>
</dbReference>
<keyword evidence="1" id="KW-0479">Metal-binding</keyword>
<keyword evidence="3" id="KW-0862">Zinc</keyword>
<keyword evidence="8" id="KW-1185">Reference proteome</keyword>
<dbReference type="SUPFAM" id="SSF57850">
    <property type="entry name" value="RING/U-box"/>
    <property type="match status" value="1"/>
</dbReference>
<feature type="compositionally biased region" description="Acidic residues" evidence="5">
    <location>
        <begin position="69"/>
        <end position="79"/>
    </location>
</feature>
<evidence type="ECO:0000313" key="7">
    <source>
        <dbReference type="EMBL" id="KAK7091788.1"/>
    </source>
</evidence>
<dbReference type="InterPro" id="IPR013083">
    <property type="entry name" value="Znf_RING/FYVE/PHD"/>
</dbReference>
<protein>
    <recommendedName>
        <fullName evidence="6">RING-type domain-containing protein</fullName>
    </recommendedName>
</protein>
<dbReference type="AlphaFoldDB" id="A0AAN9G1D3"/>
<reference evidence="7 8" key="1">
    <citation type="submission" date="2024-02" db="EMBL/GenBank/DDBJ databases">
        <title>Chromosome-scale genome assembly of the rough periwinkle Littorina saxatilis.</title>
        <authorList>
            <person name="De Jode A."/>
            <person name="Faria R."/>
            <person name="Formenti G."/>
            <person name="Sims Y."/>
            <person name="Smith T.P."/>
            <person name="Tracey A."/>
            <person name="Wood J.M.D."/>
            <person name="Zagrodzka Z.B."/>
            <person name="Johannesson K."/>
            <person name="Butlin R.K."/>
            <person name="Leder E.H."/>
        </authorList>
    </citation>
    <scope>NUCLEOTIDE SEQUENCE [LARGE SCALE GENOMIC DNA]</scope>
    <source>
        <strain evidence="7">Snail1</strain>
        <tissue evidence="7">Muscle</tissue>
    </source>
</reference>
<gene>
    <name evidence="7" type="ORF">V1264_009427</name>
</gene>
<evidence type="ECO:0000259" key="6">
    <source>
        <dbReference type="PROSITE" id="PS50089"/>
    </source>
</evidence>
<proteinExistence type="predicted"/>
<dbReference type="Proteomes" id="UP001374579">
    <property type="component" value="Unassembled WGS sequence"/>
</dbReference>
<name>A0AAN9G1D3_9CAEN</name>
<dbReference type="InterPro" id="IPR047153">
    <property type="entry name" value="TRIM45/56/19-like"/>
</dbReference>
<dbReference type="EMBL" id="JBAMIC010000022">
    <property type="protein sequence ID" value="KAK7091788.1"/>
    <property type="molecule type" value="Genomic_DNA"/>
</dbReference>
<accession>A0AAN9G1D3</accession>
<comment type="caution">
    <text evidence="7">The sequence shown here is derived from an EMBL/GenBank/DDBJ whole genome shotgun (WGS) entry which is preliminary data.</text>
</comment>
<evidence type="ECO:0000313" key="8">
    <source>
        <dbReference type="Proteomes" id="UP001374579"/>
    </source>
</evidence>
<evidence type="ECO:0000256" key="5">
    <source>
        <dbReference type="SAM" id="MobiDB-lite"/>
    </source>
</evidence>
<dbReference type="Pfam" id="PF13445">
    <property type="entry name" value="zf-RING_UBOX"/>
    <property type="match status" value="1"/>
</dbReference>
<dbReference type="InterPro" id="IPR027370">
    <property type="entry name" value="Znf-RING_euk"/>
</dbReference>
<dbReference type="GO" id="GO:0008270">
    <property type="term" value="F:zinc ion binding"/>
    <property type="evidence" value="ECO:0007669"/>
    <property type="project" value="UniProtKB-KW"/>
</dbReference>
<evidence type="ECO:0000256" key="4">
    <source>
        <dbReference type="PROSITE-ProRule" id="PRU00175"/>
    </source>
</evidence>
<evidence type="ECO:0000256" key="2">
    <source>
        <dbReference type="ARBA" id="ARBA00022771"/>
    </source>
</evidence>
<feature type="compositionally biased region" description="Basic and acidic residues" evidence="5">
    <location>
        <begin position="80"/>
        <end position="95"/>
    </location>
</feature>
<dbReference type="SMART" id="SM00184">
    <property type="entry name" value="RING"/>
    <property type="match status" value="1"/>
</dbReference>